<name>A0A852HW14_9PASS</name>
<gene>
    <name evidence="3" type="primary">Ighg</name>
    <name evidence="3" type="ORF">NICCHL_R14526</name>
</gene>
<dbReference type="Gene3D" id="2.60.40.10">
    <property type="entry name" value="Immunoglobulins"/>
    <property type="match status" value="1"/>
</dbReference>
<dbReference type="InterPro" id="IPR003597">
    <property type="entry name" value="Ig_C1-set"/>
</dbReference>
<proteinExistence type="predicted"/>
<dbReference type="InterPro" id="IPR036179">
    <property type="entry name" value="Ig-like_dom_sf"/>
</dbReference>
<dbReference type="InterPro" id="IPR007110">
    <property type="entry name" value="Ig-like_dom"/>
</dbReference>
<dbReference type="EMBL" id="WAAE01010021">
    <property type="protein sequence ID" value="NXX29039.1"/>
    <property type="molecule type" value="Genomic_DNA"/>
</dbReference>
<dbReference type="InterPro" id="IPR050380">
    <property type="entry name" value="Immune_Resp_Modulators"/>
</dbReference>
<reference evidence="3" key="1">
    <citation type="submission" date="2020-02" db="EMBL/GenBank/DDBJ databases">
        <title>Bird 10,000 Genomes (B10K) Project - Family phase.</title>
        <authorList>
            <person name="Zhang G."/>
        </authorList>
    </citation>
    <scope>NUCLEOTIDE SEQUENCE</scope>
    <source>
        <strain evidence="3">B10K-DU-002-40</strain>
        <tissue evidence="3">Muscle</tissue>
    </source>
</reference>
<feature type="non-terminal residue" evidence="3">
    <location>
        <position position="1"/>
    </location>
</feature>
<evidence type="ECO:0000259" key="2">
    <source>
        <dbReference type="PROSITE" id="PS50835"/>
    </source>
</evidence>
<keyword evidence="1" id="KW-0393">Immunoglobulin domain</keyword>
<sequence length="82" mass="9200">CRFSSRFFPNFPNFPFFLGTRLAPSVYLLPPPLEELSGPRPTLSLTCLVRGFFPEDIDVQWQKNQENLETSGRAPGASGQDP</sequence>
<feature type="domain" description="Ig-like" evidence="2">
    <location>
        <begin position="24"/>
        <end position="82"/>
    </location>
</feature>
<evidence type="ECO:0000256" key="1">
    <source>
        <dbReference type="ARBA" id="ARBA00023319"/>
    </source>
</evidence>
<protein>
    <submittedName>
        <fullName evidence="3">IGHG protein</fullName>
    </submittedName>
</protein>
<evidence type="ECO:0000313" key="3">
    <source>
        <dbReference type="EMBL" id="NXX29039.1"/>
    </source>
</evidence>
<comment type="caution">
    <text evidence="3">The sequence shown here is derived from an EMBL/GenBank/DDBJ whole genome shotgun (WGS) entry which is preliminary data.</text>
</comment>
<keyword evidence="4" id="KW-1185">Reference proteome</keyword>
<organism evidence="3 4">
    <name type="scientific">Nicator chloris</name>
    <dbReference type="NCBI Taxonomy" id="237433"/>
    <lineage>
        <taxon>Eukaryota</taxon>
        <taxon>Metazoa</taxon>
        <taxon>Chordata</taxon>
        <taxon>Craniata</taxon>
        <taxon>Vertebrata</taxon>
        <taxon>Euteleostomi</taxon>
        <taxon>Archelosauria</taxon>
        <taxon>Archosauria</taxon>
        <taxon>Dinosauria</taxon>
        <taxon>Saurischia</taxon>
        <taxon>Theropoda</taxon>
        <taxon>Coelurosauria</taxon>
        <taxon>Aves</taxon>
        <taxon>Neognathae</taxon>
        <taxon>Neoaves</taxon>
        <taxon>Telluraves</taxon>
        <taxon>Australaves</taxon>
        <taxon>Passeriformes</taxon>
        <taxon>Sylvioidea</taxon>
        <taxon>Pycnonotidae</taxon>
        <taxon>Nicator</taxon>
    </lineage>
</organism>
<dbReference type="PROSITE" id="PS50835">
    <property type="entry name" value="IG_LIKE"/>
    <property type="match status" value="1"/>
</dbReference>
<dbReference type="OrthoDB" id="8694217at2759"/>
<dbReference type="InterPro" id="IPR013783">
    <property type="entry name" value="Ig-like_fold"/>
</dbReference>
<dbReference type="Proteomes" id="UP000653383">
    <property type="component" value="Unassembled WGS sequence"/>
</dbReference>
<dbReference type="SUPFAM" id="SSF48726">
    <property type="entry name" value="Immunoglobulin"/>
    <property type="match status" value="1"/>
</dbReference>
<dbReference type="PANTHER" id="PTHR23411">
    <property type="entry name" value="TAPASIN"/>
    <property type="match status" value="1"/>
</dbReference>
<feature type="non-terminal residue" evidence="3">
    <location>
        <position position="82"/>
    </location>
</feature>
<evidence type="ECO:0000313" key="4">
    <source>
        <dbReference type="Proteomes" id="UP000653383"/>
    </source>
</evidence>
<accession>A0A852HW14</accession>
<dbReference type="Pfam" id="PF07654">
    <property type="entry name" value="C1-set"/>
    <property type="match status" value="1"/>
</dbReference>
<dbReference type="AlphaFoldDB" id="A0A852HW14"/>